<feature type="compositionally biased region" description="Acidic residues" evidence="1">
    <location>
        <begin position="59"/>
        <end position="68"/>
    </location>
</feature>
<dbReference type="AlphaFoldDB" id="A0AAV1CSP0"/>
<accession>A0AAV1CSP0</accession>
<dbReference type="Gene3D" id="1.25.40.10">
    <property type="entry name" value="Tetratricopeptide repeat domain"/>
    <property type="match status" value="1"/>
</dbReference>
<evidence type="ECO:0000256" key="1">
    <source>
        <dbReference type="SAM" id="MobiDB-lite"/>
    </source>
</evidence>
<proteinExistence type="predicted"/>
<feature type="compositionally biased region" description="Basic and acidic residues" evidence="1">
    <location>
        <begin position="69"/>
        <end position="94"/>
    </location>
</feature>
<protein>
    <submittedName>
        <fullName evidence="2">OLC1v1035285C1</fullName>
    </submittedName>
</protein>
<dbReference type="EMBL" id="OX459120">
    <property type="protein sequence ID" value="CAI9098606.1"/>
    <property type="molecule type" value="Genomic_DNA"/>
</dbReference>
<feature type="compositionally biased region" description="Basic and acidic residues" evidence="1">
    <location>
        <begin position="13"/>
        <end position="32"/>
    </location>
</feature>
<organism evidence="2 3">
    <name type="scientific">Oldenlandia corymbosa var. corymbosa</name>
    <dbReference type="NCBI Taxonomy" id="529605"/>
    <lineage>
        <taxon>Eukaryota</taxon>
        <taxon>Viridiplantae</taxon>
        <taxon>Streptophyta</taxon>
        <taxon>Embryophyta</taxon>
        <taxon>Tracheophyta</taxon>
        <taxon>Spermatophyta</taxon>
        <taxon>Magnoliopsida</taxon>
        <taxon>eudicotyledons</taxon>
        <taxon>Gunneridae</taxon>
        <taxon>Pentapetalae</taxon>
        <taxon>asterids</taxon>
        <taxon>lamiids</taxon>
        <taxon>Gentianales</taxon>
        <taxon>Rubiaceae</taxon>
        <taxon>Rubioideae</taxon>
        <taxon>Spermacoceae</taxon>
        <taxon>Hedyotis-Oldenlandia complex</taxon>
        <taxon>Oldenlandia</taxon>
    </lineage>
</organism>
<dbReference type="PANTHER" id="PTHR46014:SF1">
    <property type="entry name" value="TETRATRICOPEPTIDE REPEAT PROTEIN 1"/>
    <property type="match status" value="1"/>
</dbReference>
<feature type="compositionally biased region" description="Low complexity" evidence="1">
    <location>
        <begin position="33"/>
        <end position="50"/>
    </location>
</feature>
<reference evidence="2" key="1">
    <citation type="submission" date="2023-03" db="EMBL/GenBank/DDBJ databases">
        <authorList>
            <person name="Julca I."/>
        </authorList>
    </citation>
    <scope>NUCLEOTIDE SEQUENCE</scope>
</reference>
<evidence type="ECO:0000313" key="3">
    <source>
        <dbReference type="Proteomes" id="UP001161247"/>
    </source>
</evidence>
<dbReference type="InterPro" id="IPR052769">
    <property type="entry name" value="TPR_domain_protein"/>
</dbReference>
<keyword evidence="3" id="KW-1185">Reference proteome</keyword>
<sequence length="168" mass="18138">MVVIEPVVSPNVEEEKVEKRIPEVKNPAKDESTASSSSAAADCAAGYASDGFETASEADLTEEDTVGEESERVIENTTEAETRTEDQGETREEGPVELNQEEINEKALTDANNAKAEGNNLFKDGLYEEALLKYDIALQGVENIPSSSELCSVCHANRAACYSKMVSL</sequence>
<evidence type="ECO:0000313" key="2">
    <source>
        <dbReference type="EMBL" id="CAI9098606.1"/>
    </source>
</evidence>
<dbReference type="Proteomes" id="UP001161247">
    <property type="component" value="Chromosome 3"/>
</dbReference>
<dbReference type="InterPro" id="IPR011990">
    <property type="entry name" value="TPR-like_helical_dom_sf"/>
</dbReference>
<dbReference type="SUPFAM" id="SSF48452">
    <property type="entry name" value="TPR-like"/>
    <property type="match status" value="1"/>
</dbReference>
<name>A0AAV1CSP0_OLDCO</name>
<feature type="region of interest" description="Disordered" evidence="1">
    <location>
        <begin position="1"/>
        <end position="111"/>
    </location>
</feature>
<gene>
    <name evidence="2" type="ORF">OLC1_LOCUS8774</name>
</gene>
<dbReference type="PANTHER" id="PTHR46014">
    <property type="entry name" value="TETRATRICOPEPTIDE REPEAT PROTEIN 1"/>
    <property type="match status" value="1"/>
</dbReference>